<organism evidence="1 2">
    <name type="scientific">Elizabethkingia anophelis NUHP1</name>
    <dbReference type="NCBI Taxonomy" id="1338011"/>
    <lineage>
        <taxon>Bacteria</taxon>
        <taxon>Pseudomonadati</taxon>
        <taxon>Bacteroidota</taxon>
        <taxon>Flavobacteriia</taxon>
        <taxon>Flavobacteriales</taxon>
        <taxon>Weeksellaceae</taxon>
        <taxon>Elizabethkingia</taxon>
    </lineage>
</organism>
<protein>
    <submittedName>
        <fullName evidence="1">Uncharacterized protein</fullName>
    </submittedName>
</protein>
<name>A0A077EFQ9_9FLAO</name>
<reference evidence="1" key="2">
    <citation type="journal article" date="2015" name="Genome Biol. Evol.">
        <title>Complete Genome Sequence and Transcriptomic Analysis of the Novel Pathogen Elizabethkingia anophelis in Response to Oxidative Stress.</title>
        <authorList>
            <person name="Li Y."/>
            <person name="Liu Y."/>
            <person name="Chew S.C."/>
            <person name="Tay M."/>
            <person name="Salido M.M."/>
            <person name="Teo J."/>
            <person name="Lauro F.M."/>
            <person name="Givskov M."/>
            <person name="Yang L."/>
        </authorList>
    </citation>
    <scope>NUCLEOTIDE SEQUENCE</scope>
    <source>
        <strain evidence="1">NUHP1</strain>
    </source>
</reference>
<evidence type="ECO:0000313" key="1">
    <source>
        <dbReference type="EMBL" id="AIL44360.1"/>
    </source>
</evidence>
<dbReference type="RefSeq" id="WP_024564600.1">
    <property type="nucleotide sequence ID" value="NZ_CP007547.1"/>
</dbReference>
<evidence type="ECO:0000313" key="2">
    <source>
        <dbReference type="Proteomes" id="UP000028933"/>
    </source>
</evidence>
<dbReference type="eggNOG" id="ENOG502ZJTD">
    <property type="taxonomic scope" value="Bacteria"/>
</dbReference>
<proteinExistence type="predicted"/>
<gene>
    <name evidence="1" type="ORF">BD94_0585</name>
</gene>
<accession>A0A077EFQ9</accession>
<sequence length="106" mass="11480">MNSKKTAVILNGKEVELKDWLISISQPGSGHTNANIEVRDYSDIGFKIKSILAVCLQALESLDNGSSLADTSDLCNVLQIAYDLIPHSELELLTYIQQAISTGASE</sequence>
<dbReference type="HOGENOM" id="CLU_157833_0_0_10"/>
<dbReference type="Proteomes" id="UP000028933">
    <property type="component" value="Chromosome"/>
</dbReference>
<dbReference type="AlphaFoldDB" id="A0A077EFQ9"/>
<dbReference type="EMBL" id="CP007547">
    <property type="protein sequence ID" value="AIL44360.1"/>
    <property type="molecule type" value="Genomic_DNA"/>
</dbReference>
<dbReference type="KEGG" id="eao:BD94_0585"/>
<reference evidence="1" key="1">
    <citation type="journal article" date="2013" name="Lancet">
        <title>First case of E anophelis outbreak in an intensive-care unit.</title>
        <authorList>
            <person name="Teo J."/>
            <person name="Tan S.Y."/>
            <person name="Tay M."/>
            <person name="Ding Y."/>
            <person name="Kjelleberg S."/>
            <person name="Givskov M."/>
            <person name="Lin R.T."/>
            <person name="Yang L."/>
        </authorList>
    </citation>
    <scope>NUCLEOTIDE SEQUENCE [LARGE SCALE GENOMIC DNA]</scope>
    <source>
        <strain evidence="1">NUHP1</strain>
    </source>
</reference>